<feature type="compositionally biased region" description="Basic and acidic residues" evidence="1">
    <location>
        <begin position="225"/>
        <end position="237"/>
    </location>
</feature>
<feature type="compositionally biased region" description="Polar residues" evidence="1">
    <location>
        <begin position="392"/>
        <end position="401"/>
    </location>
</feature>
<dbReference type="PANTHER" id="PTHR13384:SF19">
    <property type="entry name" value="G PATCH DOMAIN-CONTAINING PROTEIN 1"/>
    <property type="match status" value="1"/>
</dbReference>
<dbReference type="EMBL" id="JAGPXD010000004">
    <property type="protein sequence ID" value="KAH7359115.1"/>
    <property type="molecule type" value="Genomic_DNA"/>
</dbReference>
<evidence type="ECO:0000313" key="3">
    <source>
        <dbReference type="EMBL" id="KAH7359115.1"/>
    </source>
</evidence>
<sequence length="714" mass="76230">MLPKRSRAAYESDLHATETPFVLFGTPLAPLDSRLGDDGAFVPLHKQEVRDEHGRRRLHGAFTGGWSAGYFNTVGSKEGWTPSTFVSSRQRRQAEKGDATAGQKPEDFMDEEDLADVAEAQTIQTADSFAGLGGAQQARRRSNDLANLIGSNGQTMGFSLLQKMGWRQGQGIGLKVRRAARLDDQGARNGKSAPVETHLFAPDDVPMVAISRKLDRNGLGNDSPRATHETSVKDIRPSRVAARDVGNVQDGASLSSLPAFRKSRTKKLAVPSNLPSLGDGGSDSDDDPYSMGPRISFTRTLGGAKPKKGKTAANPAFASKLTFTSRQLAAVPIAPRVCRDGLPPLPGFALSSEEESSTSPMSGAAFPPPAIPPGWKSSIRSKEDRGRAGVANASSQDLTHNPKSRAAALGETQLPGKSVFDFLSAESRARIAAASGNTNLPQAKGEVPKGYAVSDAQRVKEGLAALPPLEKETAIAAINRGDKSRGPYAEDESKQSRYRAYLEYVAFGSDMPAKPDNTTVKDYVKELAEFHSCANLFKPMSGLMATRFTSSSTSRTWSDPMSRASDPATSGASTTQQEDPSLAAARMGMYGRLTRSVVDFHPTRLLCKRFNVRPQFNDPSTSHGADEDVTPPTQDDHQHSRGPMAIQTPPKTTNSAVPPHVRPGQPSLGRSEASSDPDSHNAAGNGGQNLDAAPQRPAEDVFKAVFGDSSEDEG</sequence>
<feature type="region of interest" description="Disordered" evidence="1">
    <location>
        <begin position="615"/>
        <end position="714"/>
    </location>
</feature>
<keyword evidence="4" id="KW-1185">Reference proteome</keyword>
<dbReference type="OrthoDB" id="9451547at2759"/>
<dbReference type="PROSITE" id="PS50174">
    <property type="entry name" value="G_PATCH"/>
    <property type="match status" value="1"/>
</dbReference>
<reference evidence="3" key="1">
    <citation type="journal article" date="2021" name="Nat. Commun.">
        <title>Genetic determinants of endophytism in the Arabidopsis root mycobiome.</title>
        <authorList>
            <person name="Mesny F."/>
            <person name="Miyauchi S."/>
            <person name="Thiergart T."/>
            <person name="Pickel B."/>
            <person name="Atanasova L."/>
            <person name="Karlsson M."/>
            <person name="Huettel B."/>
            <person name="Barry K.W."/>
            <person name="Haridas S."/>
            <person name="Chen C."/>
            <person name="Bauer D."/>
            <person name="Andreopoulos W."/>
            <person name="Pangilinan J."/>
            <person name="LaButti K."/>
            <person name="Riley R."/>
            <person name="Lipzen A."/>
            <person name="Clum A."/>
            <person name="Drula E."/>
            <person name="Henrissat B."/>
            <person name="Kohler A."/>
            <person name="Grigoriev I.V."/>
            <person name="Martin F.M."/>
            <person name="Hacquard S."/>
        </authorList>
    </citation>
    <scope>NUCLEOTIDE SEQUENCE</scope>
    <source>
        <strain evidence="3">MPI-CAGE-AT-0016</strain>
    </source>
</reference>
<comment type="caution">
    <text evidence="3">The sequence shown here is derived from an EMBL/GenBank/DDBJ whole genome shotgun (WGS) entry which is preliminary data.</text>
</comment>
<dbReference type="GO" id="GO:0005634">
    <property type="term" value="C:nucleus"/>
    <property type="evidence" value="ECO:0007669"/>
    <property type="project" value="TreeGrafter"/>
</dbReference>
<feature type="compositionally biased region" description="Polar residues" evidence="1">
    <location>
        <begin position="567"/>
        <end position="579"/>
    </location>
</feature>
<dbReference type="Pfam" id="PF07713">
    <property type="entry name" value="DUF1604"/>
    <property type="match status" value="1"/>
</dbReference>
<dbReference type="Pfam" id="PF01585">
    <property type="entry name" value="G-patch"/>
    <property type="match status" value="1"/>
</dbReference>
<feature type="region of interest" description="Disordered" evidence="1">
    <location>
        <begin position="82"/>
        <end position="107"/>
    </location>
</feature>
<dbReference type="PANTHER" id="PTHR13384">
    <property type="entry name" value="G PATCH DOMAIN-CONTAINING PROTEIN 1"/>
    <property type="match status" value="1"/>
</dbReference>
<feature type="region of interest" description="Disordered" evidence="1">
    <location>
        <begin position="262"/>
        <end position="312"/>
    </location>
</feature>
<dbReference type="AlphaFoldDB" id="A0A8K0TID7"/>
<evidence type="ECO:0000256" key="1">
    <source>
        <dbReference type="SAM" id="MobiDB-lite"/>
    </source>
</evidence>
<evidence type="ECO:0000313" key="4">
    <source>
        <dbReference type="Proteomes" id="UP000813385"/>
    </source>
</evidence>
<feature type="region of interest" description="Disordered" evidence="1">
    <location>
        <begin position="552"/>
        <end position="580"/>
    </location>
</feature>
<feature type="domain" description="G-patch" evidence="2">
    <location>
        <begin position="153"/>
        <end position="224"/>
    </location>
</feature>
<feature type="region of interest" description="Disordered" evidence="1">
    <location>
        <begin position="348"/>
        <end position="411"/>
    </location>
</feature>
<proteinExistence type="predicted"/>
<dbReference type="Proteomes" id="UP000813385">
    <property type="component" value="Unassembled WGS sequence"/>
</dbReference>
<dbReference type="InterPro" id="IPR011666">
    <property type="entry name" value="DUF1604"/>
</dbReference>
<dbReference type="Pfam" id="PF26093">
    <property type="entry name" value="HTH_TGH"/>
    <property type="match status" value="1"/>
</dbReference>
<protein>
    <recommendedName>
        <fullName evidence="2">G-patch domain-containing protein</fullName>
    </recommendedName>
</protein>
<dbReference type="GO" id="GO:0006397">
    <property type="term" value="P:mRNA processing"/>
    <property type="evidence" value="ECO:0007669"/>
    <property type="project" value="InterPro"/>
</dbReference>
<feature type="region of interest" description="Disordered" evidence="1">
    <location>
        <begin position="215"/>
        <end position="237"/>
    </location>
</feature>
<accession>A0A8K0TID7</accession>
<name>A0A8K0TID7_9PEZI</name>
<dbReference type="InterPro" id="IPR000467">
    <property type="entry name" value="G_patch_dom"/>
</dbReference>
<organism evidence="3 4">
    <name type="scientific">Plectosphaerella cucumerina</name>
    <dbReference type="NCBI Taxonomy" id="40658"/>
    <lineage>
        <taxon>Eukaryota</taxon>
        <taxon>Fungi</taxon>
        <taxon>Dikarya</taxon>
        <taxon>Ascomycota</taxon>
        <taxon>Pezizomycotina</taxon>
        <taxon>Sordariomycetes</taxon>
        <taxon>Hypocreomycetidae</taxon>
        <taxon>Glomerellales</taxon>
        <taxon>Plectosphaerellaceae</taxon>
        <taxon>Plectosphaerella</taxon>
    </lineage>
</organism>
<gene>
    <name evidence="3" type="ORF">B0T11DRAFT_112218</name>
</gene>
<dbReference type="GO" id="GO:0003723">
    <property type="term" value="F:RNA binding"/>
    <property type="evidence" value="ECO:0007669"/>
    <property type="project" value="TreeGrafter"/>
</dbReference>
<evidence type="ECO:0000259" key="2">
    <source>
        <dbReference type="PROSITE" id="PS50174"/>
    </source>
</evidence>